<proteinExistence type="predicted"/>
<sequence>MSDPDAFSPPGPGLAAAPGGGSGPDWDARYLAAEGGLFGETPNLWLRMALARPSPVSAPASALLIADGDGRNSAWLARQGPVVTAFDLAPEAVRRAEARDRAAGVEAERFAADLTAWSPRARRWDLVALIHLQGPETLRRAAFAASAAALAPGGRLVLEGFGGDGGGPGPERSAQRWQDVEVEAWTAAEGLVAEELLEGLVTLDEGPRHQGPARMLRLIARRPA</sequence>
<keyword evidence="3" id="KW-0489">Methyltransferase</keyword>
<dbReference type="AlphaFoldDB" id="A0A1H2X1U8"/>
<dbReference type="OrthoDB" id="9786503at2"/>
<dbReference type="EMBL" id="FNMZ01000002">
    <property type="protein sequence ID" value="SDW86199.1"/>
    <property type="molecule type" value="Genomic_DNA"/>
</dbReference>
<name>A0A1H2X1U8_9RHOB</name>
<reference evidence="3 4" key="1">
    <citation type="submission" date="2016-10" db="EMBL/GenBank/DDBJ databases">
        <authorList>
            <person name="de Groot N.N."/>
        </authorList>
    </citation>
    <scope>NUCLEOTIDE SEQUENCE [LARGE SCALE GENOMIC DNA]</scope>
    <source>
        <strain evidence="3 4">DSM 17890</strain>
    </source>
</reference>
<dbReference type="Gene3D" id="3.40.50.150">
    <property type="entry name" value="Vaccinia Virus protein VP39"/>
    <property type="match status" value="1"/>
</dbReference>
<dbReference type="STRING" id="356660.SAMN05444336_102558"/>
<protein>
    <submittedName>
        <fullName evidence="3">Methyltransferase domain-containing protein</fullName>
    </submittedName>
</protein>
<feature type="domain" description="Methyltransferase" evidence="2">
    <location>
        <begin position="65"/>
        <end position="154"/>
    </location>
</feature>
<evidence type="ECO:0000313" key="4">
    <source>
        <dbReference type="Proteomes" id="UP000199118"/>
    </source>
</evidence>
<dbReference type="GO" id="GO:0032259">
    <property type="term" value="P:methylation"/>
    <property type="evidence" value="ECO:0007669"/>
    <property type="project" value="UniProtKB-KW"/>
</dbReference>
<evidence type="ECO:0000259" key="2">
    <source>
        <dbReference type="Pfam" id="PF13649"/>
    </source>
</evidence>
<keyword evidence="4" id="KW-1185">Reference proteome</keyword>
<evidence type="ECO:0000256" key="1">
    <source>
        <dbReference type="SAM" id="MobiDB-lite"/>
    </source>
</evidence>
<dbReference type="GO" id="GO:0008168">
    <property type="term" value="F:methyltransferase activity"/>
    <property type="evidence" value="ECO:0007669"/>
    <property type="project" value="UniProtKB-KW"/>
</dbReference>
<dbReference type="RefSeq" id="WP_092680778.1">
    <property type="nucleotide sequence ID" value="NZ_FNMZ01000002.1"/>
</dbReference>
<evidence type="ECO:0000313" key="3">
    <source>
        <dbReference type="EMBL" id="SDW86199.1"/>
    </source>
</evidence>
<organism evidence="3 4">
    <name type="scientific">Albimonas donghaensis</name>
    <dbReference type="NCBI Taxonomy" id="356660"/>
    <lineage>
        <taxon>Bacteria</taxon>
        <taxon>Pseudomonadati</taxon>
        <taxon>Pseudomonadota</taxon>
        <taxon>Alphaproteobacteria</taxon>
        <taxon>Rhodobacterales</taxon>
        <taxon>Paracoccaceae</taxon>
        <taxon>Albimonas</taxon>
    </lineage>
</organism>
<feature type="region of interest" description="Disordered" evidence="1">
    <location>
        <begin position="1"/>
        <end position="21"/>
    </location>
</feature>
<dbReference type="Proteomes" id="UP000199118">
    <property type="component" value="Unassembled WGS sequence"/>
</dbReference>
<dbReference type="InterPro" id="IPR041698">
    <property type="entry name" value="Methyltransf_25"/>
</dbReference>
<dbReference type="InterPro" id="IPR029063">
    <property type="entry name" value="SAM-dependent_MTases_sf"/>
</dbReference>
<dbReference type="Pfam" id="PF13649">
    <property type="entry name" value="Methyltransf_25"/>
    <property type="match status" value="1"/>
</dbReference>
<gene>
    <name evidence="3" type="ORF">SAMN05444336_102558</name>
</gene>
<accession>A0A1H2X1U8</accession>
<keyword evidence="3" id="KW-0808">Transferase</keyword>
<dbReference type="SUPFAM" id="SSF53335">
    <property type="entry name" value="S-adenosyl-L-methionine-dependent methyltransferases"/>
    <property type="match status" value="1"/>
</dbReference>